<feature type="region of interest" description="Disordered" evidence="1">
    <location>
        <begin position="1"/>
        <end position="25"/>
    </location>
</feature>
<organism evidence="3 4">
    <name type="scientific">Inhella proteolytica</name>
    <dbReference type="NCBI Taxonomy" id="2795029"/>
    <lineage>
        <taxon>Bacteria</taxon>
        <taxon>Pseudomonadati</taxon>
        <taxon>Pseudomonadota</taxon>
        <taxon>Betaproteobacteria</taxon>
        <taxon>Burkholderiales</taxon>
        <taxon>Sphaerotilaceae</taxon>
        <taxon>Inhella</taxon>
    </lineage>
</organism>
<feature type="transmembrane region" description="Helical" evidence="2">
    <location>
        <begin position="34"/>
        <end position="52"/>
    </location>
</feature>
<comment type="caution">
    <text evidence="3">The sequence shown here is derived from an EMBL/GenBank/DDBJ whole genome shotgun (WGS) entry which is preliminary data.</text>
</comment>
<dbReference type="EMBL" id="JAEDAK010000016">
    <property type="protein sequence ID" value="MBH9578964.1"/>
    <property type="molecule type" value="Genomic_DNA"/>
</dbReference>
<accession>A0A931J3K9</accession>
<proteinExistence type="predicted"/>
<feature type="transmembrane region" description="Helical" evidence="2">
    <location>
        <begin position="110"/>
        <end position="129"/>
    </location>
</feature>
<dbReference type="AlphaFoldDB" id="A0A931J3K9"/>
<keyword evidence="2" id="KW-0472">Membrane</keyword>
<keyword evidence="2" id="KW-0812">Transmembrane</keyword>
<gene>
    <name evidence="3" type="ORF">I7X39_18900</name>
</gene>
<dbReference type="Proteomes" id="UP000613266">
    <property type="component" value="Unassembled WGS sequence"/>
</dbReference>
<protein>
    <submittedName>
        <fullName evidence="3">Uncharacterized protein</fullName>
    </submittedName>
</protein>
<reference evidence="3" key="1">
    <citation type="submission" date="2020-12" db="EMBL/GenBank/DDBJ databases">
        <title>The genome sequence of Inhella sp. 1Y17.</title>
        <authorList>
            <person name="Liu Y."/>
        </authorList>
    </citation>
    <scope>NUCLEOTIDE SEQUENCE</scope>
    <source>
        <strain evidence="3">1Y17</strain>
    </source>
</reference>
<sequence length="170" mass="18492">MRAFRDTHPGGPDTQPFDLDPPPASRPEAPSMRLLGVLLGLLFALLHGYALITHGALGGLALLGQASKTWLLPWHGLWLLTAALGWLGLLGIIRQSWEGVPEDRARGLRLLVMAGLLSCLLAPMPWLLAPEGTAADSLGSLRSLIWLVIPLPFWLGWSLRVHQLERLNPG</sequence>
<dbReference type="RefSeq" id="WP_198112730.1">
    <property type="nucleotide sequence ID" value="NZ_JAEDAK010000016.1"/>
</dbReference>
<evidence type="ECO:0000313" key="3">
    <source>
        <dbReference type="EMBL" id="MBH9578964.1"/>
    </source>
</evidence>
<evidence type="ECO:0000313" key="4">
    <source>
        <dbReference type="Proteomes" id="UP000613266"/>
    </source>
</evidence>
<feature type="transmembrane region" description="Helical" evidence="2">
    <location>
        <begin position="72"/>
        <end position="90"/>
    </location>
</feature>
<evidence type="ECO:0000256" key="2">
    <source>
        <dbReference type="SAM" id="Phobius"/>
    </source>
</evidence>
<feature type="transmembrane region" description="Helical" evidence="2">
    <location>
        <begin position="141"/>
        <end position="159"/>
    </location>
</feature>
<keyword evidence="2" id="KW-1133">Transmembrane helix</keyword>
<evidence type="ECO:0000256" key="1">
    <source>
        <dbReference type="SAM" id="MobiDB-lite"/>
    </source>
</evidence>
<keyword evidence="4" id="KW-1185">Reference proteome</keyword>
<name>A0A931J3K9_9BURK</name>